<evidence type="ECO:0000256" key="5">
    <source>
        <dbReference type="ARBA" id="ARBA00023277"/>
    </source>
</evidence>
<dbReference type="InterPro" id="IPR013785">
    <property type="entry name" value="Aldolase_TIM"/>
</dbReference>
<dbReference type="EMBL" id="JAXOTQ010000013">
    <property type="protein sequence ID" value="MDZ5490226.1"/>
    <property type="molecule type" value="Genomic_DNA"/>
</dbReference>
<keyword evidence="4" id="KW-0456">Lyase</keyword>
<evidence type="ECO:0000313" key="6">
    <source>
        <dbReference type="EMBL" id="MDZ5490226.1"/>
    </source>
</evidence>
<comment type="similarity">
    <text evidence="2">Belongs to the KHG/KDPG aldolase family.</text>
</comment>
<dbReference type="RefSeq" id="WP_322440432.1">
    <property type="nucleotide sequence ID" value="NZ_JAXOTQ010000013.1"/>
</dbReference>
<dbReference type="Gene3D" id="3.20.20.70">
    <property type="entry name" value="Aldolase class I"/>
    <property type="match status" value="1"/>
</dbReference>
<dbReference type="Proteomes" id="UP001290101">
    <property type="component" value="Unassembled WGS sequence"/>
</dbReference>
<sequence>MTWARATLHGQRVLPVLRLPSAKEATAAAAAMFAQGLRVVELTATTPDWALALRDARREAPEGALLGLGTVTNDTIARQAVQAGAQFLVSPWPAPDVRQVAQSSGLPFLEGAFTPGEVAAAAGRGAVKVFPAHVGGPAYLTSLLQLMPGADLVPTGGIALDAVPDWLRAGACAVGVGSDLLRPGAADRLAELLAAADDRKEEA</sequence>
<gene>
    <name evidence="6" type="ORF">U2F25_12240</name>
</gene>
<accession>A0ABU5JCB3</accession>
<evidence type="ECO:0000313" key="7">
    <source>
        <dbReference type="Proteomes" id="UP001290101"/>
    </source>
</evidence>
<evidence type="ECO:0000256" key="1">
    <source>
        <dbReference type="ARBA" id="ARBA00004761"/>
    </source>
</evidence>
<reference evidence="6 7" key="1">
    <citation type="submission" date="2023-12" db="EMBL/GenBank/DDBJ databases">
        <title>Micromonospora sp. nov., isolated from Atacama Desert.</title>
        <authorList>
            <person name="Carro L."/>
            <person name="Golinska P."/>
            <person name="Klenk H.-P."/>
            <person name="Goodfellow M."/>
        </authorList>
    </citation>
    <scope>NUCLEOTIDE SEQUENCE [LARGE SCALE GENOMIC DNA]</scope>
    <source>
        <strain evidence="6 7">4G53</strain>
    </source>
</reference>
<protein>
    <submittedName>
        <fullName evidence="6">Aldolase</fullName>
    </submittedName>
</protein>
<keyword evidence="5" id="KW-0119">Carbohydrate metabolism</keyword>
<comment type="caution">
    <text evidence="6">The sequence shown here is derived from an EMBL/GenBank/DDBJ whole genome shotgun (WGS) entry which is preliminary data.</text>
</comment>
<dbReference type="SUPFAM" id="SSF51569">
    <property type="entry name" value="Aldolase"/>
    <property type="match status" value="1"/>
</dbReference>
<comment type="pathway">
    <text evidence="1">Carbohydrate acid metabolism.</text>
</comment>
<evidence type="ECO:0000256" key="4">
    <source>
        <dbReference type="ARBA" id="ARBA00023239"/>
    </source>
</evidence>
<dbReference type="InterPro" id="IPR000887">
    <property type="entry name" value="Aldlse_KDPG_KHG"/>
</dbReference>
<proteinExistence type="inferred from homology"/>
<dbReference type="CDD" id="cd00452">
    <property type="entry name" value="KDPG_aldolase"/>
    <property type="match status" value="1"/>
</dbReference>
<dbReference type="PANTHER" id="PTHR30246:SF1">
    <property type="entry name" value="2-DEHYDRO-3-DEOXY-6-PHOSPHOGALACTONATE ALDOLASE-RELATED"/>
    <property type="match status" value="1"/>
</dbReference>
<organism evidence="6 7">
    <name type="scientific">Micromonospora sicca</name>
    <dbReference type="NCBI Taxonomy" id="2202420"/>
    <lineage>
        <taxon>Bacteria</taxon>
        <taxon>Bacillati</taxon>
        <taxon>Actinomycetota</taxon>
        <taxon>Actinomycetes</taxon>
        <taxon>Micromonosporales</taxon>
        <taxon>Micromonosporaceae</taxon>
        <taxon>Micromonospora</taxon>
    </lineage>
</organism>
<comment type="subunit">
    <text evidence="3">Homotrimer.</text>
</comment>
<evidence type="ECO:0000256" key="2">
    <source>
        <dbReference type="ARBA" id="ARBA00006906"/>
    </source>
</evidence>
<keyword evidence="7" id="KW-1185">Reference proteome</keyword>
<dbReference type="Pfam" id="PF01081">
    <property type="entry name" value="Aldolase"/>
    <property type="match status" value="1"/>
</dbReference>
<evidence type="ECO:0000256" key="3">
    <source>
        <dbReference type="ARBA" id="ARBA00011233"/>
    </source>
</evidence>
<dbReference type="PANTHER" id="PTHR30246">
    <property type="entry name" value="2-KETO-3-DEOXY-6-PHOSPHOGLUCONATE ALDOLASE"/>
    <property type="match status" value="1"/>
</dbReference>
<name>A0ABU5JCB3_9ACTN</name>